<keyword evidence="1" id="KW-0812">Transmembrane</keyword>
<dbReference type="InParanoid" id="A0A0C3EG36"/>
<evidence type="ECO:0008006" key="4">
    <source>
        <dbReference type="Google" id="ProtNLM"/>
    </source>
</evidence>
<name>A0A0C3EG36_9AGAM</name>
<keyword evidence="1" id="KW-1133">Transmembrane helix</keyword>
<protein>
    <recommendedName>
        <fullName evidence="4">Glycosyltransferase family 61 protein</fullName>
    </recommendedName>
</protein>
<organism evidence="2 3">
    <name type="scientific">Scleroderma citrinum Foug A</name>
    <dbReference type="NCBI Taxonomy" id="1036808"/>
    <lineage>
        <taxon>Eukaryota</taxon>
        <taxon>Fungi</taxon>
        <taxon>Dikarya</taxon>
        <taxon>Basidiomycota</taxon>
        <taxon>Agaricomycotina</taxon>
        <taxon>Agaricomycetes</taxon>
        <taxon>Agaricomycetidae</taxon>
        <taxon>Boletales</taxon>
        <taxon>Sclerodermatineae</taxon>
        <taxon>Sclerodermataceae</taxon>
        <taxon>Scleroderma</taxon>
    </lineage>
</organism>
<dbReference type="HOGENOM" id="CLU_033167_0_0_1"/>
<proteinExistence type="predicted"/>
<reference evidence="3" key="2">
    <citation type="submission" date="2015-01" db="EMBL/GenBank/DDBJ databases">
        <title>Evolutionary Origins and Diversification of the Mycorrhizal Mutualists.</title>
        <authorList>
            <consortium name="DOE Joint Genome Institute"/>
            <consortium name="Mycorrhizal Genomics Consortium"/>
            <person name="Kohler A."/>
            <person name="Kuo A."/>
            <person name="Nagy L.G."/>
            <person name="Floudas D."/>
            <person name="Copeland A."/>
            <person name="Barry K.W."/>
            <person name="Cichocki N."/>
            <person name="Veneault-Fourrey C."/>
            <person name="LaButti K."/>
            <person name="Lindquist E.A."/>
            <person name="Lipzen A."/>
            <person name="Lundell T."/>
            <person name="Morin E."/>
            <person name="Murat C."/>
            <person name="Riley R."/>
            <person name="Ohm R."/>
            <person name="Sun H."/>
            <person name="Tunlid A."/>
            <person name="Henrissat B."/>
            <person name="Grigoriev I.V."/>
            <person name="Hibbett D.S."/>
            <person name="Martin F."/>
        </authorList>
    </citation>
    <scope>NUCLEOTIDE SEQUENCE [LARGE SCALE GENOMIC DNA]</scope>
    <source>
        <strain evidence="3">Foug A</strain>
    </source>
</reference>
<dbReference type="OrthoDB" id="529273at2759"/>
<accession>A0A0C3EG36</accession>
<feature type="transmembrane region" description="Helical" evidence="1">
    <location>
        <begin position="12"/>
        <end position="28"/>
    </location>
</feature>
<sequence>MAWYSLPSRKESTIIIFSITIFVLFYNLESSFERLRTGRAPTVTGPVGEGSVNWEKELYGDWTWEERQVVKNAQARREELAKNSTSLWGPRERGLINQHPEIYGTVGVNDGYVNWGNEIPTTTVMKHVPGSTILDHVFLLNGTIYLVTDDSSFPPLGSIASSTEKPAEVPQPSEWQVLTTKQGREILGQYGGLIHGVTWLCTDAHPSNYTLFSLWRTYSSLNASLHPSDPLILPPPRRIFYPNIPALIGGKPNHGDPVVPRERSPAGFHPYLPKAAFPTLGLMFEDDWQDFASMQAPFLLRRVVISDAGAAERSRGDIPPFALPLVQLTASTHWWEPIRRNVATFLGVGHEAKKSWIGSHKIVITYLSRQDHPHGPKLRHSEHEALVHALHELGKNYIVNVVPANAPWKERMTAILQSTVIVGVHGNHLADSVFMAPSPRATLMEIFPPGTFTREAEVSMKSLNINYFAWWNDQPYGSKSLPPVVPPPEAGSGEIPISVNALLKAIRKI</sequence>
<gene>
    <name evidence="2" type="ORF">SCLCIDRAFT_1210310</name>
</gene>
<keyword evidence="1" id="KW-0472">Membrane</keyword>
<dbReference type="AlphaFoldDB" id="A0A0C3EG36"/>
<dbReference type="EMBL" id="KN822013">
    <property type="protein sequence ID" value="KIM67279.1"/>
    <property type="molecule type" value="Genomic_DNA"/>
</dbReference>
<dbReference type="STRING" id="1036808.A0A0C3EG36"/>
<reference evidence="2 3" key="1">
    <citation type="submission" date="2014-04" db="EMBL/GenBank/DDBJ databases">
        <authorList>
            <consortium name="DOE Joint Genome Institute"/>
            <person name="Kuo A."/>
            <person name="Kohler A."/>
            <person name="Nagy L.G."/>
            <person name="Floudas D."/>
            <person name="Copeland A."/>
            <person name="Barry K.W."/>
            <person name="Cichocki N."/>
            <person name="Veneault-Fourrey C."/>
            <person name="LaButti K."/>
            <person name="Lindquist E.A."/>
            <person name="Lipzen A."/>
            <person name="Lundell T."/>
            <person name="Morin E."/>
            <person name="Murat C."/>
            <person name="Sun H."/>
            <person name="Tunlid A."/>
            <person name="Henrissat B."/>
            <person name="Grigoriev I.V."/>
            <person name="Hibbett D.S."/>
            <person name="Martin F."/>
            <person name="Nordberg H.P."/>
            <person name="Cantor M.N."/>
            <person name="Hua S.X."/>
        </authorList>
    </citation>
    <scope>NUCLEOTIDE SEQUENCE [LARGE SCALE GENOMIC DNA]</scope>
    <source>
        <strain evidence="2 3">Foug A</strain>
    </source>
</reference>
<evidence type="ECO:0000313" key="3">
    <source>
        <dbReference type="Proteomes" id="UP000053989"/>
    </source>
</evidence>
<dbReference type="Proteomes" id="UP000053989">
    <property type="component" value="Unassembled WGS sequence"/>
</dbReference>
<evidence type="ECO:0000256" key="1">
    <source>
        <dbReference type="SAM" id="Phobius"/>
    </source>
</evidence>
<keyword evidence="3" id="KW-1185">Reference proteome</keyword>
<evidence type="ECO:0000313" key="2">
    <source>
        <dbReference type="EMBL" id="KIM67279.1"/>
    </source>
</evidence>